<dbReference type="InterPro" id="IPR003706">
    <property type="entry name" value="CstA_N"/>
</dbReference>
<comment type="caution">
    <text evidence="9">The sequence shown here is derived from an EMBL/GenBank/DDBJ whole genome shotgun (WGS) entry which is preliminary data.</text>
</comment>
<dbReference type="Pfam" id="PF02554">
    <property type="entry name" value="CstA"/>
    <property type="match status" value="2"/>
</dbReference>
<name>A0A7C3UWN7_UNCW3</name>
<organism evidence="9">
    <name type="scientific">candidate division WOR-3 bacterium</name>
    <dbReference type="NCBI Taxonomy" id="2052148"/>
    <lineage>
        <taxon>Bacteria</taxon>
        <taxon>Bacteria division WOR-3</taxon>
    </lineage>
</organism>
<dbReference type="GO" id="GO:0009267">
    <property type="term" value="P:cellular response to starvation"/>
    <property type="evidence" value="ECO:0007669"/>
    <property type="project" value="InterPro"/>
</dbReference>
<dbReference type="InterPro" id="IPR051605">
    <property type="entry name" value="CstA"/>
</dbReference>
<dbReference type="EMBL" id="DTMQ01000029">
    <property type="protein sequence ID" value="HGE99281.1"/>
    <property type="molecule type" value="Genomic_DNA"/>
</dbReference>
<feature type="transmembrane region" description="Helical" evidence="7">
    <location>
        <begin position="469"/>
        <end position="493"/>
    </location>
</feature>
<protein>
    <recommendedName>
        <fullName evidence="8">CstA N-terminal domain-containing protein</fullName>
    </recommendedName>
</protein>
<evidence type="ECO:0000256" key="6">
    <source>
        <dbReference type="ARBA" id="ARBA00023136"/>
    </source>
</evidence>
<comment type="similarity">
    <text evidence="2">Belongs to the peptide transporter carbon starvation (CstA) (TC 2.A.114) family.</text>
</comment>
<feature type="transmembrane region" description="Helical" evidence="7">
    <location>
        <begin position="375"/>
        <end position="393"/>
    </location>
</feature>
<dbReference type="PANTHER" id="PTHR30252:SF0">
    <property type="entry name" value="PEPTIDE TRANSPORTER CSTA"/>
    <property type="match status" value="1"/>
</dbReference>
<feature type="transmembrane region" description="Helical" evidence="7">
    <location>
        <begin position="323"/>
        <end position="344"/>
    </location>
</feature>
<evidence type="ECO:0000256" key="3">
    <source>
        <dbReference type="ARBA" id="ARBA00022475"/>
    </source>
</evidence>
<reference evidence="9" key="1">
    <citation type="journal article" date="2020" name="mSystems">
        <title>Genome- and Community-Level Interaction Insights into Carbon Utilization and Element Cycling Functions of Hydrothermarchaeota in Hydrothermal Sediment.</title>
        <authorList>
            <person name="Zhou Z."/>
            <person name="Liu Y."/>
            <person name="Xu W."/>
            <person name="Pan J."/>
            <person name="Luo Z.H."/>
            <person name="Li M."/>
        </authorList>
    </citation>
    <scope>NUCLEOTIDE SEQUENCE [LARGE SCALE GENOMIC DNA]</scope>
    <source>
        <strain evidence="9">SpSt-906</strain>
    </source>
</reference>
<dbReference type="AlphaFoldDB" id="A0A7C3UWN7"/>
<comment type="subcellular location">
    <subcellularLocation>
        <location evidence="1">Cell membrane</location>
        <topology evidence="1">Multi-pass membrane protein</topology>
    </subcellularLocation>
</comment>
<feature type="transmembrane region" description="Helical" evidence="7">
    <location>
        <begin position="6"/>
        <end position="22"/>
    </location>
</feature>
<evidence type="ECO:0000259" key="8">
    <source>
        <dbReference type="Pfam" id="PF02554"/>
    </source>
</evidence>
<keyword evidence="6 7" id="KW-0472">Membrane</keyword>
<keyword evidence="3" id="KW-1003">Cell membrane</keyword>
<sequence>MNSVVLILLGVLVYYLGMRFYANFFDRQIIQTNPQRATPARLYADGVDFLPTSKNILFGYQFKSIAGAAPVLGPIIAIKWGWLPGLLWILFGAFFIGWIQDYSSAIVSLRSDGQTFGGISHSLISPRARIILLSFIYFYLLLIAAAFSNVVATFMSNNPNLSLAIIALALSGCLVGFLIYYGKISLVLVTLFGLLIFYLAFSLGGKFPLALSPLGANKMLWLGFALIFSFFGSVLPIWVFIQPINYLSFYIILFGMIGAVLGIILGHPKLQAPAFTSFNAGGLPLWPMLFVTIACGAISGWHSNVSSTGTSRQLAQETDARPVTAGAMFLEMILAIIALTIVSITRAQGRWDILFGEGLDEVFHYLGLPRGWGKAYGPLMIIILAITILHLVIRFMRIATNELLGKKLPILRNPILGTLIALIFSFLLVYTGSFNYIWVLFGSANQLMASLALLLASVWLVAEKKPTRFTFYPMVFMYLTTMSALIYTTFTVLRQAITGLDLAGKPLPTSSVVGNYFAGAIGLVLFIAAIILVYDGLRAYFRYAGGRDEREKGNI</sequence>
<feature type="transmembrane region" description="Helical" evidence="7">
    <location>
        <begin position="186"/>
        <end position="207"/>
    </location>
</feature>
<accession>A0A7C3UWN7</accession>
<feature type="transmembrane region" description="Helical" evidence="7">
    <location>
        <begin position="285"/>
        <end position="302"/>
    </location>
</feature>
<feature type="domain" description="CstA N-terminal" evidence="8">
    <location>
        <begin position="358"/>
        <end position="484"/>
    </location>
</feature>
<evidence type="ECO:0000313" key="9">
    <source>
        <dbReference type="EMBL" id="HGE99281.1"/>
    </source>
</evidence>
<evidence type="ECO:0000256" key="4">
    <source>
        <dbReference type="ARBA" id="ARBA00022692"/>
    </source>
</evidence>
<evidence type="ECO:0000256" key="5">
    <source>
        <dbReference type="ARBA" id="ARBA00022989"/>
    </source>
</evidence>
<feature type="transmembrane region" description="Helical" evidence="7">
    <location>
        <begin position="64"/>
        <end position="82"/>
    </location>
</feature>
<feature type="transmembrane region" description="Helical" evidence="7">
    <location>
        <begin position="88"/>
        <end position="109"/>
    </location>
</feature>
<feature type="transmembrane region" description="Helical" evidence="7">
    <location>
        <begin position="436"/>
        <end position="462"/>
    </location>
</feature>
<evidence type="ECO:0000256" key="1">
    <source>
        <dbReference type="ARBA" id="ARBA00004651"/>
    </source>
</evidence>
<feature type="domain" description="CstA N-terminal" evidence="8">
    <location>
        <begin position="2"/>
        <end position="345"/>
    </location>
</feature>
<evidence type="ECO:0000256" key="7">
    <source>
        <dbReference type="SAM" id="Phobius"/>
    </source>
</evidence>
<feature type="transmembrane region" description="Helical" evidence="7">
    <location>
        <begin position="247"/>
        <end position="265"/>
    </location>
</feature>
<feature type="transmembrane region" description="Helical" evidence="7">
    <location>
        <begin position="161"/>
        <end position="181"/>
    </location>
</feature>
<evidence type="ECO:0000256" key="2">
    <source>
        <dbReference type="ARBA" id="ARBA00007755"/>
    </source>
</evidence>
<feature type="transmembrane region" description="Helical" evidence="7">
    <location>
        <begin position="414"/>
        <end position="430"/>
    </location>
</feature>
<keyword evidence="4 7" id="KW-0812">Transmembrane</keyword>
<keyword evidence="5 7" id="KW-1133">Transmembrane helix</keyword>
<dbReference type="GO" id="GO:0005886">
    <property type="term" value="C:plasma membrane"/>
    <property type="evidence" value="ECO:0007669"/>
    <property type="project" value="UniProtKB-SubCell"/>
</dbReference>
<feature type="transmembrane region" description="Helical" evidence="7">
    <location>
        <begin position="219"/>
        <end position="240"/>
    </location>
</feature>
<proteinExistence type="inferred from homology"/>
<dbReference type="PANTHER" id="PTHR30252">
    <property type="entry name" value="INNER MEMBRANE PEPTIDE TRANSPORTER"/>
    <property type="match status" value="1"/>
</dbReference>
<feature type="transmembrane region" description="Helical" evidence="7">
    <location>
        <begin position="513"/>
        <end position="534"/>
    </location>
</feature>
<feature type="transmembrane region" description="Helical" evidence="7">
    <location>
        <begin position="130"/>
        <end position="155"/>
    </location>
</feature>
<gene>
    <name evidence="9" type="ORF">ENX07_04340</name>
</gene>